<name>A0A921MSK4_9BACT</name>
<evidence type="ECO:0000313" key="4">
    <source>
        <dbReference type="EMBL" id="HJG89357.1"/>
    </source>
</evidence>
<proteinExistence type="predicted"/>
<evidence type="ECO:0000259" key="3">
    <source>
        <dbReference type="Pfam" id="PF03629"/>
    </source>
</evidence>
<sequence>MRNLLTAILLLTFLPLINAQGQSAEDIQKVRMFIKEHMNHTVKECHKDTLGSIALPKPYSVPSLNGCFQQDMFYWDTYFTNIGLLLDSDFEQAQNNVDNILYLINKFGFMPNGSNVIFLNRSQPPFASMMVRDIYEISGDKAWLASACETLEKEYSFWMTQRITPTGLNRYSNNSTKEELFSFFEYMKSRFPDLSALSDSTEILRQSSHLVAEAESGWDFSPRFNFRCEDYNPVDLNANLYLYETNFAYFYDQLGKKGADKWRKKADSRKRLIDKYCLNPTDGCFYDYDFVNKRLSPIYSSAVFNLLWAGTLSPQQAKTVVDNLSRLEYPYGVVACEQGPRDRSYQWDYPNAWASFNTLAISGLDRYGFTGDACRIARKYVNGITGIYQTTGNLWEKFNAEHGNLDVKNEYDMPPFMGWTAGAFIYAADYLSKPDPNLWIFLCLGQSNMEGNAAVEPVDCQNVPDRFLLFPTVDFSSPVRTKGVWCDAVPPLVRENTGLTPIDYFGRTMVANLPDNVRVGVVPVAVGGANILHLDKDFDPATIKDSPDWYKALIAPYDNMPYKRLVECARLAQRDGVIKGILLHQGETNNGDPKWCDMVKKVYEDLLSDLNLVAKDVPLLAGEVVTSEQGGACGSMNSIINRLPETIPTAHIISSTNLPQKGDSLHFTAHSYRVLGCRYAAEMLTLLGITNPKIVYSE</sequence>
<dbReference type="Pfam" id="PF03629">
    <property type="entry name" value="SASA"/>
    <property type="match status" value="1"/>
</dbReference>
<dbReference type="PANTHER" id="PTHR23403:SF6">
    <property type="entry name" value="CYTOSOLIC NEUTRAL TREHALASE-RELATED"/>
    <property type="match status" value="1"/>
</dbReference>
<dbReference type="GO" id="GO:0004555">
    <property type="term" value="F:alpha,alpha-trehalase activity"/>
    <property type="evidence" value="ECO:0007669"/>
    <property type="project" value="InterPro"/>
</dbReference>
<keyword evidence="1" id="KW-0378">Hydrolase</keyword>
<dbReference type="InterPro" id="IPR005181">
    <property type="entry name" value="SASA"/>
</dbReference>
<dbReference type="InterPro" id="IPR008928">
    <property type="entry name" value="6-hairpin_glycosidase_sf"/>
</dbReference>
<dbReference type="Gene3D" id="3.40.50.1110">
    <property type="entry name" value="SGNH hydrolase"/>
    <property type="match status" value="1"/>
</dbReference>
<dbReference type="Proteomes" id="UP000757103">
    <property type="component" value="Unassembled WGS sequence"/>
</dbReference>
<dbReference type="GO" id="GO:0016788">
    <property type="term" value="F:hydrolase activity, acting on ester bonds"/>
    <property type="evidence" value="ECO:0007669"/>
    <property type="project" value="UniProtKB-ARBA"/>
</dbReference>
<dbReference type="InterPro" id="IPR036514">
    <property type="entry name" value="SGNH_hydro_sf"/>
</dbReference>
<dbReference type="Gene3D" id="1.50.10.10">
    <property type="match status" value="1"/>
</dbReference>
<comment type="caution">
    <text evidence="4">The sequence shown here is derived from an EMBL/GenBank/DDBJ whole genome shotgun (WGS) entry which is preliminary data.</text>
</comment>
<evidence type="ECO:0000256" key="1">
    <source>
        <dbReference type="ARBA" id="ARBA00022801"/>
    </source>
</evidence>
<evidence type="ECO:0000256" key="2">
    <source>
        <dbReference type="SAM" id="SignalP"/>
    </source>
</evidence>
<dbReference type="AlphaFoldDB" id="A0A921MSK4"/>
<dbReference type="Pfam" id="PF01204">
    <property type="entry name" value="Trehalase"/>
    <property type="match status" value="1"/>
</dbReference>
<dbReference type="PRINTS" id="PR00744">
    <property type="entry name" value="GLHYDRLASE37"/>
</dbReference>
<dbReference type="GO" id="GO:0005993">
    <property type="term" value="P:trehalose catabolic process"/>
    <property type="evidence" value="ECO:0007669"/>
    <property type="project" value="TreeGrafter"/>
</dbReference>
<organism evidence="4 5">
    <name type="scientific">Barnesiella viscericola</name>
    <dbReference type="NCBI Taxonomy" id="397865"/>
    <lineage>
        <taxon>Bacteria</taxon>
        <taxon>Pseudomonadati</taxon>
        <taxon>Bacteroidota</taxon>
        <taxon>Bacteroidia</taxon>
        <taxon>Bacteroidales</taxon>
        <taxon>Barnesiellaceae</taxon>
        <taxon>Barnesiella</taxon>
    </lineage>
</organism>
<feature type="chain" id="PRO_5037847566" description="Sialate O-acetylesterase domain-containing protein" evidence="2">
    <location>
        <begin position="25"/>
        <end position="698"/>
    </location>
</feature>
<evidence type="ECO:0000313" key="5">
    <source>
        <dbReference type="Proteomes" id="UP000757103"/>
    </source>
</evidence>
<dbReference type="InterPro" id="IPR001661">
    <property type="entry name" value="Glyco_hydro_37"/>
</dbReference>
<reference evidence="4" key="1">
    <citation type="journal article" date="2021" name="PeerJ">
        <title>Extensive microbial diversity within the chicken gut microbiome revealed by metagenomics and culture.</title>
        <authorList>
            <person name="Gilroy R."/>
            <person name="Ravi A."/>
            <person name="Getino M."/>
            <person name="Pursley I."/>
            <person name="Horton D.L."/>
            <person name="Alikhan N.F."/>
            <person name="Baker D."/>
            <person name="Gharbi K."/>
            <person name="Hall N."/>
            <person name="Watson M."/>
            <person name="Adriaenssens E.M."/>
            <person name="Foster-Nyarko E."/>
            <person name="Jarju S."/>
            <person name="Secka A."/>
            <person name="Antonio M."/>
            <person name="Oren A."/>
            <person name="Chaudhuri R.R."/>
            <person name="La Ragione R."/>
            <person name="Hildebrand F."/>
            <person name="Pallen M.J."/>
        </authorList>
    </citation>
    <scope>NUCLEOTIDE SEQUENCE</scope>
    <source>
        <strain evidence="4">CHK121-7720</strain>
    </source>
</reference>
<feature type="signal peptide" evidence="2">
    <location>
        <begin position="1"/>
        <end position="24"/>
    </location>
</feature>
<dbReference type="SUPFAM" id="SSF52266">
    <property type="entry name" value="SGNH hydrolase"/>
    <property type="match status" value="1"/>
</dbReference>
<accession>A0A921MSK4</accession>
<keyword evidence="2" id="KW-0732">Signal</keyword>
<dbReference type="RefSeq" id="WP_273306422.1">
    <property type="nucleotide sequence ID" value="NZ_DYUD01000023.1"/>
</dbReference>
<dbReference type="SUPFAM" id="SSF48208">
    <property type="entry name" value="Six-hairpin glycosidases"/>
    <property type="match status" value="1"/>
</dbReference>
<dbReference type="PANTHER" id="PTHR23403">
    <property type="entry name" value="TREHALASE"/>
    <property type="match status" value="1"/>
</dbReference>
<dbReference type="InterPro" id="IPR012341">
    <property type="entry name" value="6hp_glycosidase-like_sf"/>
</dbReference>
<protein>
    <recommendedName>
        <fullName evidence="3">Sialate O-acetylesterase domain-containing protein</fullName>
    </recommendedName>
</protein>
<feature type="domain" description="Sialate O-acetylesterase" evidence="3">
    <location>
        <begin position="438"/>
        <end position="684"/>
    </location>
</feature>
<gene>
    <name evidence="4" type="ORF">K8U91_07810</name>
</gene>
<dbReference type="EMBL" id="DYUD01000023">
    <property type="protein sequence ID" value="HJG89357.1"/>
    <property type="molecule type" value="Genomic_DNA"/>
</dbReference>
<reference evidence="4" key="2">
    <citation type="submission" date="2021-09" db="EMBL/GenBank/DDBJ databases">
        <authorList>
            <person name="Gilroy R."/>
        </authorList>
    </citation>
    <scope>NUCLEOTIDE SEQUENCE</scope>
    <source>
        <strain evidence="4">CHK121-7720</strain>
    </source>
</reference>